<protein>
    <submittedName>
        <fullName evidence="1">Uncharacterized protein</fullName>
    </submittedName>
</protein>
<proteinExistence type="predicted"/>
<reference evidence="1" key="1">
    <citation type="submission" date="2020-11" db="EMBL/GenBank/DDBJ databases">
        <authorList>
            <person name="Tran Van P."/>
        </authorList>
    </citation>
    <scope>NUCLEOTIDE SEQUENCE</scope>
</reference>
<sequence length="49" mass="5595">MFIHSCPIPAIRPLLLSSRQCLPKSPWSLHCCSRFCHICNICKSTQSIH</sequence>
<gene>
    <name evidence="1" type="ORF">OSB1V03_LOCUS22877</name>
</gene>
<dbReference type="EMBL" id="CAJPIZ010052181">
    <property type="protein sequence ID" value="CAG2122932.1"/>
    <property type="molecule type" value="Genomic_DNA"/>
</dbReference>
<organism evidence="1">
    <name type="scientific">Medioppia subpectinata</name>
    <dbReference type="NCBI Taxonomy" id="1979941"/>
    <lineage>
        <taxon>Eukaryota</taxon>
        <taxon>Metazoa</taxon>
        <taxon>Ecdysozoa</taxon>
        <taxon>Arthropoda</taxon>
        <taxon>Chelicerata</taxon>
        <taxon>Arachnida</taxon>
        <taxon>Acari</taxon>
        <taxon>Acariformes</taxon>
        <taxon>Sarcoptiformes</taxon>
        <taxon>Oribatida</taxon>
        <taxon>Brachypylina</taxon>
        <taxon>Oppioidea</taxon>
        <taxon>Oppiidae</taxon>
        <taxon>Medioppia</taxon>
    </lineage>
</organism>
<dbReference type="Proteomes" id="UP000759131">
    <property type="component" value="Unassembled WGS sequence"/>
</dbReference>
<name>A0A7R9QMN8_9ACAR</name>
<evidence type="ECO:0000313" key="2">
    <source>
        <dbReference type="Proteomes" id="UP000759131"/>
    </source>
</evidence>
<accession>A0A7R9QMN8</accession>
<evidence type="ECO:0000313" key="1">
    <source>
        <dbReference type="EMBL" id="CAD7650479.1"/>
    </source>
</evidence>
<keyword evidence="2" id="KW-1185">Reference proteome</keyword>
<dbReference type="AlphaFoldDB" id="A0A7R9QMN8"/>
<dbReference type="EMBL" id="OC906756">
    <property type="protein sequence ID" value="CAD7650479.1"/>
    <property type="molecule type" value="Genomic_DNA"/>
</dbReference>